<evidence type="ECO:0000256" key="5">
    <source>
        <dbReference type="ARBA" id="ARBA00023136"/>
    </source>
</evidence>
<feature type="compositionally biased region" description="Basic and acidic residues" evidence="6">
    <location>
        <begin position="183"/>
        <end position="196"/>
    </location>
</feature>
<evidence type="ECO:0000313" key="8">
    <source>
        <dbReference type="EMBL" id="GCC51240.1"/>
    </source>
</evidence>
<dbReference type="Pfam" id="PF04011">
    <property type="entry name" value="LemA"/>
    <property type="match status" value="1"/>
</dbReference>
<comment type="subcellular location">
    <subcellularLocation>
        <location evidence="1">Membrane</location>
        <topology evidence="1">Single-pass membrane protein</topology>
    </subcellularLocation>
</comment>
<evidence type="ECO:0000256" key="4">
    <source>
        <dbReference type="ARBA" id="ARBA00022989"/>
    </source>
</evidence>
<dbReference type="RefSeq" id="WP_127121873.1">
    <property type="nucleotide sequence ID" value="NZ_BHXQ01000002.1"/>
</dbReference>
<dbReference type="AlphaFoldDB" id="A0A401U8M6"/>
<dbReference type="Gene3D" id="1.20.1440.20">
    <property type="entry name" value="LemA-like domain"/>
    <property type="match status" value="1"/>
</dbReference>
<dbReference type="OrthoDB" id="9804152at2"/>
<dbReference type="PANTHER" id="PTHR34478:SF2">
    <property type="entry name" value="MEMBRANE PROTEIN"/>
    <property type="match status" value="1"/>
</dbReference>
<gene>
    <name evidence="8" type="ORF">SanaruYs_14610</name>
</gene>
<dbReference type="InterPro" id="IPR007156">
    <property type="entry name" value="MamQ_LemA"/>
</dbReference>
<sequence>MSKGLITTLVIVGILVLGGLIFFMWGTGVYDSAIKSQEDVKGAWADVQATYQRRADLIPNLVATVKEAAENERGILTQVTEARAGITSAQTPEDLEVAGRKINTAINLAFEAYPQIRSTENFQDLQAQLEGTENRINVARQRYNDAVKVYNSYVRGYFKKRALSFFGEGEDFSPRNGFEASEGADKAPDAGELFNK</sequence>
<organism evidence="8 9">
    <name type="scientific">Chryseotalea sanaruensis</name>
    <dbReference type="NCBI Taxonomy" id="2482724"/>
    <lineage>
        <taxon>Bacteria</taxon>
        <taxon>Pseudomonadati</taxon>
        <taxon>Bacteroidota</taxon>
        <taxon>Cytophagia</taxon>
        <taxon>Cytophagales</taxon>
        <taxon>Chryseotaleaceae</taxon>
        <taxon>Chryseotalea</taxon>
    </lineage>
</organism>
<name>A0A401U8M6_9BACT</name>
<evidence type="ECO:0000256" key="3">
    <source>
        <dbReference type="ARBA" id="ARBA00022692"/>
    </source>
</evidence>
<comment type="caution">
    <text evidence="8">The sequence shown here is derived from an EMBL/GenBank/DDBJ whole genome shotgun (WGS) entry which is preliminary data.</text>
</comment>
<dbReference type="EMBL" id="BHXQ01000002">
    <property type="protein sequence ID" value="GCC51240.1"/>
    <property type="molecule type" value="Genomic_DNA"/>
</dbReference>
<keyword evidence="9" id="KW-1185">Reference proteome</keyword>
<dbReference type="SUPFAM" id="SSF140478">
    <property type="entry name" value="LemA-like"/>
    <property type="match status" value="1"/>
</dbReference>
<dbReference type="GO" id="GO:0016020">
    <property type="term" value="C:membrane"/>
    <property type="evidence" value="ECO:0007669"/>
    <property type="project" value="UniProtKB-SubCell"/>
</dbReference>
<feature type="region of interest" description="Disordered" evidence="6">
    <location>
        <begin position="174"/>
        <end position="196"/>
    </location>
</feature>
<dbReference type="Proteomes" id="UP000288227">
    <property type="component" value="Unassembled WGS sequence"/>
</dbReference>
<dbReference type="PANTHER" id="PTHR34478">
    <property type="entry name" value="PROTEIN LEMA"/>
    <property type="match status" value="1"/>
</dbReference>
<keyword evidence="5 7" id="KW-0472">Membrane</keyword>
<evidence type="ECO:0000313" key="9">
    <source>
        <dbReference type="Proteomes" id="UP000288227"/>
    </source>
</evidence>
<evidence type="ECO:0000256" key="2">
    <source>
        <dbReference type="ARBA" id="ARBA00008854"/>
    </source>
</evidence>
<keyword evidence="4 7" id="KW-1133">Transmembrane helix</keyword>
<reference evidence="8 9" key="1">
    <citation type="submission" date="2018-11" db="EMBL/GenBank/DDBJ databases">
        <title>Chryseotalea sanarue gen. nov., sp., nov., a member of the family Cytophagaceae, isolated from a brackish lake in Hamamatsu Japan.</title>
        <authorList>
            <person name="Maejima Y."/>
            <person name="Iino T."/>
            <person name="Muraguchi Y."/>
            <person name="Fukuda K."/>
            <person name="Ohkuma M."/>
            <person name="Moriuchi R."/>
            <person name="Dohra H."/>
            <person name="Kimbara K."/>
            <person name="Shintani M."/>
        </authorList>
    </citation>
    <scope>NUCLEOTIDE SEQUENCE [LARGE SCALE GENOMIC DNA]</scope>
    <source>
        <strain evidence="8 9">Ys</strain>
    </source>
</reference>
<feature type="transmembrane region" description="Helical" evidence="7">
    <location>
        <begin position="6"/>
        <end position="25"/>
    </location>
</feature>
<evidence type="ECO:0000256" key="7">
    <source>
        <dbReference type="SAM" id="Phobius"/>
    </source>
</evidence>
<evidence type="ECO:0000256" key="1">
    <source>
        <dbReference type="ARBA" id="ARBA00004167"/>
    </source>
</evidence>
<evidence type="ECO:0000256" key="6">
    <source>
        <dbReference type="SAM" id="MobiDB-lite"/>
    </source>
</evidence>
<keyword evidence="3 7" id="KW-0812">Transmembrane</keyword>
<proteinExistence type="inferred from homology"/>
<comment type="similarity">
    <text evidence="2">Belongs to the LemA family.</text>
</comment>
<dbReference type="InterPro" id="IPR023353">
    <property type="entry name" value="LemA-like_dom_sf"/>
</dbReference>
<accession>A0A401U8M6</accession>
<protein>
    <submittedName>
        <fullName evidence="8">LemA family protein</fullName>
    </submittedName>
</protein>